<name>A0ABP3TMM1_9FLAO</name>
<evidence type="ECO:0000313" key="2">
    <source>
        <dbReference type="Proteomes" id="UP001501758"/>
    </source>
</evidence>
<keyword evidence="2" id="KW-1185">Reference proteome</keyword>
<protein>
    <submittedName>
        <fullName evidence="1">Uncharacterized protein</fullName>
    </submittedName>
</protein>
<reference evidence="2" key="1">
    <citation type="journal article" date="2019" name="Int. J. Syst. Evol. Microbiol.">
        <title>The Global Catalogue of Microorganisms (GCM) 10K type strain sequencing project: providing services to taxonomists for standard genome sequencing and annotation.</title>
        <authorList>
            <consortium name="The Broad Institute Genomics Platform"/>
            <consortium name="The Broad Institute Genome Sequencing Center for Infectious Disease"/>
            <person name="Wu L."/>
            <person name="Ma J."/>
        </authorList>
    </citation>
    <scope>NUCLEOTIDE SEQUENCE [LARGE SCALE GENOMIC DNA]</scope>
    <source>
        <strain evidence="2">JCM 15974</strain>
    </source>
</reference>
<dbReference type="EMBL" id="BAAAGE010000001">
    <property type="protein sequence ID" value="GAA0712769.1"/>
    <property type="molecule type" value="Genomic_DNA"/>
</dbReference>
<sequence length="57" mass="6560">MQLTSVTKYYRQHYFSHIFNFNDHLEQTITPNKLLVKALTGITSILGIDGTFLTIKS</sequence>
<organism evidence="1 2">
    <name type="scientific">Aquimarina litoralis</name>
    <dbReference type="NCBI Taxonomy" id="584605"/>
    <lineage>
        <taxon>Bacteria</taxon>
        <taxon>Pseudomonadati</taxon>
        <taxon>Bacteroidota</taxon>
        <taxon>Flavobacteriia</taxon>
        <taxon>Flavobacteriales</taxon>
        <taxon>Flavobacteriaceae</taxon>
        <taxon>Aquimarina</taxon>
    </lineage>
</organism>
<evidence type="ECO:0000313" key="1">
    <source>
        <dbReference type="EMBL" id="GAA0712769.1"/>
    </source>
</evidence>
<gene>
    <name evidence="1" type="ORF">GCM10009430_03550</name>
</gene>
<dbReference type="Proteomes" id="UP001501758">
    <property type="component" value="Unassembled WGS sequence"/>
</dbReference>
<accession>A0ABP3TMM1</accession>
<proteinExistence type="predicted"/>
<comment type="caution">
    <text evidence="1">The sequence shown here is derived from an EMBL/GenBank/DDBJ whole genome shotgun (WGS) entry which is preliminary data.</text>
</comment>